<dbReference type="EMBL" id="KI925154">
    <property type="protein sequence ID" value="ETW15697.1"/>
    <property type="molecule type" value="Genomic_DNA"/>
</dbReference>
<accession>A0A024UZM1</accession>
<protein>
    <submittedName>
        <fullName evidence="2">Uncharacterized protein</fullName>
    </submittedName>
</protein>
<dbReference type="GO" id="GO:0003682">
    <property type="term" value="F:chromatin binding"/>
    <property type="evidence" value="ECO:0007669"/>
    <property type="project" value="TreeGrafter"/>
</dbReference>
<dbReference type="GO" id="GO:0005730">
    <property type="term" value="C:nucleolus"/>
    <property type="evidence" value="ECO:0007669"/>
    <property type="project" value="TreeGrafter"/>
</dbReference>
<reference evidence="2 3" key="2">
    <citation type="submission" date="2013-02" db="EMBL/GenBank/DDBJ databases">
        <title>The Genome Sequence of Plasmodium falciparum Vietnam Oak-Knoll (FVO).</title>
        <authorList>
            <consortium name="The Broad Institute Genome Sequencing Platform"/>
            <consortium name="The Broad Institute Genome Sequencing Center for Infectious Disease"/>
            <person name="Neafsey D."/>
            <person name="Cheeseman I."/>
            <person name="Volkman S."/>
            <person name="Adams J."/>
            <person name="Walker B."/>
            <person name="Young S.K."/>
            <person name="Zeng Q."/>
            <person name="Gargeya S."/>
            <person name="Fitzgerald M."/>
            <person name="Haas B."/>
            <person name="Abouelleil A."/>
            <person name="Alvarado L."/>
            <person name="Arachchi H.M."/>
            <person name="Berlin A.M."/>
            <person name="Chapman S.B."/>
            <person name="Dewar J."/>
            <person name="Goldberg J."/>
            <person name="Griggs A."/>
            <person name="Gujja S."/>
            <person name="Hansen M."/>
            <person name="Howarth C."/>
            <person name="Imamovic A."/>
            <person name="Larimer J."/>
            <person name="McCowan C."/>
            <person name="Murphy C."/>
            <person name="Neiman D."/>
            <person name="Pearson M."/>
            <person name="Priest M."/>
            <person name="Roberts A."/>
            <person name="Saif S."/>
            <person name="Shea T."/>
            <person name="Sisk P."/>
            <person name="Sykes S."/>
            <person name="Wortman J."/>
            <person name="Nusbaum C."/>
            <person name="Birren B."/>
        </authorList>
    </citation>
    <scope>NUCLEOTIDE SEQUENCE [LARGE SCALE GENOMIC DNA]</scope>
    <source>
        <strain evidence="3">Vietnam Oak-Knoll (FVO)</strain>
    </source>
</reference>
<feature type="compositionally biased region" description="Low complexity" evidence="1">
    <location>
        <begin position="256"/>
        <end position="265"/>
    </location>
</feature>
<feature type="compositionally biased region" description="Low complexity" evidence="1">
    <location>
        <begin position="854"/>
        <end position="866"/>
    </location>
</feature>
<evidence type="ECO:0000313" key="2">
    <source>
        <dbReference type="EMBL" id="ETW15697.1"/>
    </source>
</evidence>
<sequence length="902" mass="105466">MDFKKNNNKNKGNEKDKDQGGQPYEMRTRTFNQDVTLRLNRENFSLPKIQRNGSLKYDEGREIFEGENTDDDTKLSKKKQKEVLNLKKLLENMEKYNDFNKKSNQGTKNALDEEMKRISSMMDYYKDLKSMIAAISSSIMGDPNTQVEKLELLFFIFYESLKRKREILYIKLNNNLYELRRMDAEIKHEDENVKYMNEKNQESHDEYNEEAVKKNFRYISNLNILSCISICTILKSITPSYKIIMSEEKNEENDNNDNASRGNNNMHTNNKPGNPTKNFSKLIENVNKVEKLIVKFFRRFCRLLKENISTNPIVFVNLLCELVGVNLYLSREENLLQYLIIYGNLAVYSNKKYNCNMHILGNVNEIKNKKKFKILCAKCVVTIKEIIGNDSNLLFTLNLVDNFSNILFNNEKNISLNLLKVFSNINIKEKKANARTYANDSTNMHGDNNTDLNAKMNIGGDIKVVDVHAEKILERLFVIYLCVLKEYEKHPPKILKYSLRAISRYSMYINKFIMDDILFEIKNLAAIKTVSSTIRIICIVVYLEIYNKMNDTIYVDCSWVGNIILELLDLSYIPNSTNSSSTNKGTRGNNNNGNKKSSNDSDAESFNSDLYNSMKNDAYKYSTDSDDIERRLTKGIENEKQLYHKYKYSVKIIKSVDLLLKTKSFTINYTNFKSSNSDLLYKIIYQLFNIMVHMDFEVGIFILQFINSIFSKYPLIRCICEEEGIVVSFMDEDLSVFFHNILLHSSFFKELSCEALNISMNNSNEEYKKIVEKFIKEQEDNEIEHKIIKFSLDVNDEDILNQARFMSYDPNGSIISDKKKYEENKKNVENIIKLDKKFKKVLYEHRRKPKNPVNTSSNTNDSTNNESSYELTVKDLIYVTYSKYDDLIKCFEKKHKKDATKN</sequence>
<organism evidence="2 3">
    <name type="scientific">Plasmodium falciparum Vietnam Oak-Knoll</name>
    <name type="common">FVO</name>
    <dbReference type="NCBI Taxonomy" id="1036723"/>
    <lineage>
        <taxon>Eukaryota</taxon>
        <taxon>Sar</taxon>
        <taxon>Alveolata</taxon>
        <taxon>Apicomplexa</taxon>
        <taxon>Aconoidasida</taxon>
        <taxon>Haemosporida</taxon>
        <taxon>Plasmodiidae</taxon>
        <taxon>Plasmodium</taxon>
        <taxon>Plasmodium (Laverania)</taxon>
    </lineage>
</organism>
<evidence type="ECO:0000313" key="3">
    <source>
        <dbReference type="Proteomes" id="UP000030690"/>
    </source>
</evidence>
<gene>
    <name evidence="2" type="ORF">PFFVO_05311</name>
</gene>
<feature type="compositionally biased region" description="Basic and acidic residues" evidence="1">
    <location>
        <begin position="1"/>
        <end position="19"/>
    </location>
</feature>
<dbReference type="PANTHER" id="PTHR14428:SF5">
    <property type="entry name" value="NUCLEOLAR COMPLEX PROTEIN 3 HOMOLOG"/>
    <property type="match status" value="1"/>
</dbReference>
<dbReference type="AlphaFoldDB" id="A0A024UZM1"/>
<feature type="region of interest" description="Disordered" evidence="1">
    <location>
        <begin position="1"/>
        <end position="28"/>
    </location>
</feature>
<evidence type="ECO:0000256" key="1">
    <source>
        <dbReference type="SAM" id="MobiDB-lite"/>
    </source>
</evidence>
<feature type="region of interest" description="Disordered" evidence="1">
    <location>
        <begin position="845"/>
        <end position="866"/>
    </location>
</feature>
<dbReference type="InterPro" id="IPR016903">
    <property type="entry name" value="Nucleolar_cplx-assoc_3"/>
</dbReference>
<feature type="compositionally biased region" description="Polar residues" evidence="1">
    <location>
        <begin position="266"/>
        <end position="276"/>
    </location>
</feature>
<feature type="region of interest" description="Disordered" evidence="1">
    <location>
        <begin position="577"/>
        <end position="604"/>
    </location>
</feature>
<name>A0A024UZM1_PLAFA</name>
<feature type="region of interest" description="Disordered" evidence="1">
    <location>
        <begin position="249"/>
        <end position="276"/>
    </location>
</feature>
<dbReference type="PANTHER" id="PTHR14428">
    <property type="entry name" value="NUCLEOLAR COMPLEX PROTEIN 3"/>
    <property type="match status" value="1"/>
</dbReference>
<dbReference type="Proteomes" id="UP000030690">
    <property type="component" value="Unassembled WGS sequence"/>
</dbReference>
<feature type="compositionally biased region" description="Low complexity" evidence="1">
    <location>
        <begin position="577"/>
        <end position="596"/>
    </location>
</feature>
<dbReference type="GO" id="GO:0006270">
    <property type="term" value="P:DNA replication initiation"/>
    <property type="evidence" value="ECO:0007669"/>
    <property type="project" value="TreeGrafter"/>
</dbReference>
<proteinExistence type="predicted"/>
<dbReference type="OrthoDB" id="372073at2759"/>
<reference evidence="2 3" key="1">
    <citation type="submission" date="2013-02" db="EMBL/GenBank/DDBJ databases">
        <title>The Genome Annotation of Plasmodium falciparum Vietnam Oak-Knoll (FVO).</title>
        <authorList>
            <consortium name="The Broad Institute Genome Sequencing Platform"/>
            <consortium name="The Broad Institute Genome Sequencing Center for Infectious Disease"/>
            <person name="Neafsey D."/>
            <person name="Hoffman S."/>
            <person name="Volkman S."/>
            <person name="Rosenthal P."/>
            <person name="Walker B."/>
            <person name="Young S.K."/>
            <person name="Zeng Q."/>
            <person name="Gargeya S."/>
            <person name="Fitzgerald M."/>
            <person name="Haas B."/>
            <person name="Abouelleil A."/>
            <person name="Allen A.W."/>
            <person name="Alvarado L."/>
            <person name="Arachchi H.M."/>
            <person name="Berlin A.M."/>
            <person name="Chapman S.B."/>
            <person name="Gainer-Dewar J."/>
            <person name="Goldberg J."/>
            <person name="Griggs A."/>
            <person name="Gujja S."/>
            <person name="Hansen M."/>
            <person name="Howarth C."/>
            <person name="Imamovic A."/>
            <person name="Ireland A."/>
            <person name="Larimer J."/>
            <person name="McCowan C."/>
            <person name="Murphy C."/>
            <person name="Pearson M."/>
            <person name="Poon T.W."/>
            <person name="Priest M."/>
            <person name="Roberts A."/>
            <person name="Saif S."/>
            <person name="Shea T."/>
            <person name="Sisk P."/>
            <person name="Sykes S."/>
            <person name="Wortman J."/>
            <person name="Nusbaum C."/>
            <person name="Birren B."/>
        </authorList>
    </citation>
    <scope>NUCLEOTIDE SEQUENCE [LARGE SCALE GENOMIC DNA]</scope>
    <source>
        <strain evidence="3">Vietnam Oak-Knoll (FVO)</strain>
    </source>
</reference>